<comment type="caution">
    <text evidence="1">The sequence shown here is derived from an EMBL/GenBank/DDBJ whole genome shotgun (WGS) entry which is preliminary data.</text>
</comment>
<reference evidence="1 2" key="1">
    <citation type="submission" date="2018-12" db="EMBL/GenBank/DDBJ databases">
        <title>The genome sequences of strain 502.</title>
        <authorList>
            <person name="Gao J."/>
            <person name="Sun J."/>
        </authorList>
    </citation>
    <scope>NUCLEOTIDE SEQUENCE [LARGE SCALE GENOMIC DNA]</scope>
    <source>
        <strain evidence="1 2">502</strain>
    </source>
</reference>
<dbReference type="EMBL" id="RXFQ01000054">
    <property type="protein sequence ID" value="RSZ24068.1"/>
    <property type="molecule type" value="Genomic_DNA"/>
</dbReference>
<dbReference type="Proteomes" id="UP000271137">
    <property type="component" value="Unassembled WGS sequence"/>
</dbReference>
<evidence type="ECO:0000313" key="1">
    <source>
        <dbReference type="EMBL" id="RSZ24068.1"/>
    </source>
</evidence>
<evidence type="ECO:0000313" key="2">
    <source>
        <dbReference type="Proteomes" id="UP000271137"/>
    </source>
</evidence>
<protein>
    <submittedName>
        <fullName evidence="1">Uncharacterized protein</fullName>
    </submittedName>
</protein>
<sequence>MSKHTLYAYVEGADLHEIVESMQGCLDAFAKEGGWRVAAPSVVNQRGTEKGLCDGDLPLWDLGLNLELPDIGDAPEGWFLDVERIARFMGRMHAQFERDFVIGIGNNATGITEDLFTVESDAPNLAELRRIIGVEPRGDA</sequence>
<keyword evidence="2" id="KW-1185">Reference proteome</keyword>
<accession>A0ABX9ZWF8</accession>
<organism evidence="1 2">
    <name type="scientific">Variovorax beijingensis</name>
    <dbReference type="NCBI Taxonomy" id="2496117"/>
    <lineage>
        <taxon>Bacteria</taxon>
        <taxon>Pseudomonadati</taxon>
        <taxon>Pseudomonadota</taxon>
        <taxon>Betaproteobacteria</taxon>
        <taxon>Burkholderiales</taxon>
        <taxon>Comamonadaceae</taxon>
        <taxon>Variovorax</taxon>
    </lineage>
</organism>
<gene>
    <name evidence="1" type="ORF">EJO66_32255</name>
</gene>
<name>A0ABX9ZWF8_9BURK</name>
<dbReference type="RefSeq" id="WP_125967263.1">
    <property type="nucleotide sequence ID" value="NZ_RXFQ01000054.1"/>
</dbReference>
<proteinExistence type="predicted"/>